<evidence type="ECO:0000313" key="3">
    <source>
        <dbReference type="Proteomes" id="UP000094622"/>
    </source>
</evidence>
<organism evidence="2 3">
    <name type="scientific">Methylobrevis pamukkalensis</name>
    <dbReference type="NCBI Taxonomy" id="1439726"/>
    <lineage>
        <taxon>Bacteria</taxon>
        <taxon>Pseudomonadati</taxon>
        <taxon>Pseudomonadota</taxon>
        <taxon>Alphaproteobacteria</taxon>
        <taxon>Hyphomicrobiales</taxon>
        <taxon>Pleomorphomonadaceae</taxon>
        <taxon>Methylobrevis</taxon>
    </lineage>
</organism>
<keyword evidence="3" id="KW-1185">Reference proteome</keyword>
<dbReference type="Proteomes" id="UP000094622">
    <property type="component" value="Unassembled WGS sequence"/>
</dbReference>
<accession>A0A1E3GYV6</accession>
<keyword evidence="1" id="KW-0732">Signal</keyword>
<reference evidence="2 3" key="1">
    <citation type="submission" date="2016-07" db="EMBL/GenBank/DDBJ databases">
        <title>Draft Genome Sequence of Methylobrevis pamukkalensis PK2.</title>
        <authorList>
            <person name="Vasilenko O.V."/>
            <person name="Doronina N.V."/>
            <person name="Shmareva M.N."/>
            <person name="Tarlachkov S.V."/>
            <person name="Mustakhimov I."/>
            <person name="Trotsenko Y.A."/>
        </authorList>
    </citation>
    <scope>NUCLEOTIDE SEQUENCE [LARGE SCALE GENOMIC DNA]</scope>
    <source>
        <strain evidence="2 3">PK2</strain>
    </source>
</reference>
<gene>
    <name evidence="2" type="ORF">A6302_03476</name>
</gene>
<evidence type="ECO:0000313" key="2">
    <source>
        <dbReference type="EMBL" id="ODN69214.1"/>
    </source>
</evidence>
<evidence type="ECO:0008006" key="4">
    <source>
        <dbReference type="Google" id="ProtNLM"/>
    </source>
</evidence>
<feature type="signal peptide" evidence="1">
    <location>
        <begin position="1"/>
        <end position="18"/>
    </location>
</feature>
<name>A0A1E3GYV6_9HYPH</name>
<dbReference type="AlphaFoldDB" id="A0A1E3GYV6"/>
<sequence length="110" mass="11907">MRRMILIAAALLAGPATAGELPRFDPKSHCTRLASLSGGYSEGLFGICFRSEQSDYDELKARWSGIAESIATHCQRVATMGGGGSYGLLKICIDSEIRERETNSGAEFKF</sequence>
<dbReference type="EMBL" id="MCRJ01000103">
    <property type="protein sequence ID" value="ODN69214.1"/>
    <property type="molecule type" value="Genomic_DNA"/>
</dbReference>
<comment type="caution">
    <text evidence="2">The sequence shown here is derived from an EMBL/GenBank/DDBJ whole genome shotgun (WGS) entry which is preliminary data.</text>
</comment>
<feature type="chain" id="PRO_5009128784" description="Lysozyme inhibitor LprI N-terminal domain-containing protein" evidence="1">
    <location>
        <begin position="19"/>
        <end position="110"/>
    </location>
</feature>
<proteinExistence type="predicted"/>
<protein>
    <recommendedName>
        <fullName evidence="4">Lysozyme inhibitor LprI N-terminal domain-containing protein</fullName>
    </recommendedName>
</protein>
<evidence type="ECO:0000256" key="1">
    <source>
        <dbReference type="SAM" id="SignalP"/>
    </source>
</evidence>